<proteinExistence type="predicted"/>
<feature type="domain" description="Ferrous iron transporter FeoA-like" evidence="2">
    <location>
        <begin position="14"/>
        <end position="83"/>
    </location>
</feature>
<dbReference type="InterPro" id="IPR007167">
    <property type="entry name" value="Fe-transptr_FeoA-like"/>
</dbReference>
<accession>A0A1M7RR94</accession>
<dbReference type="InterPro" id="IPR008988">
    <property type="entry name" value="Transcriptional_repressor_C"/>
</dbReference>
<protein>
    <submittedName>
        <fullName evidence="3">Fe2+ transport system protein FeoA</fullName>
    </submittedName>
</protein>
<evidence type="ECO:0000313" key="4">
    <source>
        <dbReference type="Proteomes" id="UP000186469"/>
    </source>
</evidence>
<reference evidence="3 4" key="1">
    <citation type="submission" date="2016-12" db="EMBL/GenBank/DDBJ databases">
        <authorList>
            <person name="Song W.-J."/>
            <person name="Kurnit D.M."/>
        </authorList>
    </citation>
    <scope>NUCLEOTIDE SEQUENCE [LARGE SCALE GENOMIC DNA]</scope>
    <source>
        <strain evidence="3 4">DSM 11393</strain>
    </source>
</reference>
<evidence type="ECO:0000256" key="1">
    <source>
        <dbReference type="ARBA" id="ARBA00023004"/>
    </source>
</evidence>
<dbReference type="RefSeq" id="WP_072695344.1">
    <property type="nucleotide sequence ID" value="NZ_FRDI01000002.1"/>
</dbReference>
<name>A0A1M7RR94_9BACT</name>
<dbReference type="Proteomes" id="UP000186469">
    <property type="component" value="Unassembled WGS sequence"/>
</dbReference>
<dbReference type="SUPFAM" id="SSF50037">
    <property type="entry name" value="C-terminal domain of transcriptional repressors"/>
    <property type="match status" value="1"/>
</dbReference>
<dbReference type="AlphaFoldDB" id="A0A1M7RR94"/>
<dbReference type="InterPro" id="IPR038157">
    <property type="entry name" value="FeoA_core_dom"/>
</dbReference>
<dbReference type="EMBL" id="FRDI01000002">
    <property type="protein sequence ID" value="SHN48857.1"/>
    <property type="molecule type" value="Genomic_DNA"/>
</dbReference>
<evidence type="ECO:0000259" key="2">
    <source>
        <dbReference type="SMART" id="SM00899"/>
    </source>
</evidence>
<dbReference type="GO" id="GO:0046914">
    <property type="term" value="F:transition metal ion binding"/>
    <property type="evidence" value="ECO:0007669"/>
    <property type="project" value="InterPro"/>
</dbReference>
<organism evidence="3 4">
    <name type="scientific">Desulfovibrio litoralis DSM 11393</name>
    <dbReference type="NCBI Taxonomy" id="1121455"/>
    <lineage>
        <taxon>Bacteria</taxon>
        <taxon>Pseudomonadati</taxon>
        <taxon>Thermodesulfobacteriota</taxon>
        <taxon>Desulfovibrionia</taxon>
        <taxon>Desulfovibrionales</taxon>
        <taxon>Desulfovibrionaceae</taxon>
        <taxon>Desulfovibrio</taxon>
    </lineage>
</organism>
<evidence type="ECO:0000313" key="3">
    <source>
        <dbReference type="EMBL" id="SHN48857.1"/>
    </source>
</evidence>
<gene>
    <name evidence="3" type="ORF">SAMN02745728_00061</name>
</gene>
<dbReference type="STRING" id="1121455.SAMN02745728_00061"/>
<dbReference type="Pfam" id="PF04023">
    <property type="entry name" value="FeoA"/>
    <property type="match status" value="1"/>
</dbReference>
<keyword evidence="1" id="KW-0408">Iron</keyword>
<dbReference type="SMART" id="SM00899">
    <property type="entry name" value="FeoA"/>
    <property type="match status" value="1"/>
</dbReference>
<sequence length="107" mass="11596">MDTTDPLTKADKTCTLSEMPNGARVKVTGFSCDKALRSRLCALGITPGTELDLKHICNALSVKVKECNLVIDDNVASEILCTPLSECCCKKKRGFGCLKKLLSKTDE</sequence>
<keyword evidence="4" id="KW-1185">Reference proteome</keyword>
<dbReference type="Gene3D" id="2.30.30.90">
    <property type="match status" value="1"/>
</dbReference>